<comment type="caution">
    <text evidence="1">The sequence shown here is derived from an EMBL/GenBank/DDBJ whole genome shotgun (WGS) entry which is preliminary data.</text>
</comment>
<evidence type="ECO:0000313" key="2">
    <source>
        <dbReference type="Proteomes" id="UP001148737"/>
    </source>
</evidence>
<dbReference type="Proteomes" id="UP001148737">
    <property type="component" value="Unassembled WGS sequence"/>
</dbReference>
<accession>A0ACC1QDK4</accession>
<sequence>MKFFTPAAIITVLAGLAVAAPTDGPTGPVNNKGERCPNWFREPCCTELAGTQWEGCPCAEVCVFGGGQIKRTDGWQNKKVETGE</sequence>
<proteinExistence type="predicted"/>
<name>A0ACC1QDK4_9HYPO</name>
<protein>
    <submittedName>
        <fullName evidence="1">Uncharacterized protein</fullName>
    </submittedName>
</protein>
<evidence type="ECO:0000313" key="1">
    <source>
        <dbReference type="EMBL" id="KAJ3473439.1"/>
    </source>
</evidence>
<organism evidence="1 2">
    <name type="scientific">Lecanicillium saksenae</name>
    <dbReference type="NCBI Taxonomy" id="468837"/>
    <lineage>
        <taxon>Eukaryota</taxon>
        <taxon>Fungi</taxon>
        <taxon>Dikarya</taxon>
        <taxon>Ascomycota</taxon>
        <taxon>Pezizomycotina</taxon>
        <taxon>Sordariomycetes</taxon>
        <taxon>Hypocreomycetidae</taxon>
        <taxon>Hypocreales</taxon>
        <taxon>Cordycipitaceae</taxon>
        <taxon>Lecanicillium</taxon>
    </lineage>
</organism>
<gene>
    <name evidence="1" type="ORF">NLG97_g10307</name>
</gene>
<keyword evidence="2" id="KW-1185">Reference proteome</keyword>
<dbReference type="EMBL" id="JANAKD010002507">
    <property type="protein sequence ID" value="KAJ3473439.1"/>
    <property type="molecule type" value="Genomic_DNA"/>
</dbReference>
<reference evidence="1" key="1">
    <citation type="submission" date="2022-07" db="EMBL/GenBank/DDBJ databases">
        <title>Genome Sequence of Lecanicillium saksenae.</title>
        <authorList>
            <person name="Buettner E."/>
        </authorList>
    </citation>
    <scope>NUCLEOTIDE SEQUENCE</scope>
    <source>
        <strain evidence="1">VT-O1</strain>
    </source>
</reference>